<keyword evidence="3" id="KW-1185">Reference proteome</keyword>
<evidence type="ECO:0000313" key="2">
    <source>
        <dbReference type="EMBL" id="MBF9237960.1"/>
    </source>
</evidence>
<proteinExistence type="predicted"/>
<dbReference type="RefSeq" id="WP_196282330.1">
    <property type="nucleotide sequence ID" value="NZ_JADQDQ010000004.1"/>
</dbReference>
<dbReference type="InterPro" id="IPR025970">
    <property type="entry name" value="SusE"/>
</dbReference>
<gene>
    <name evidence="2" type="ORF">I2I05_11200</name>
</gene>
<sequence length="258" mass="27415">MKNWLTQVVAGLFALATLASCEKDEVKATVTPSNSMKITASTNSIVLLQANEAQIASTYTWNSITSFSMSNAEKMAAPTPTYQIQFAKSAESFGYNGFVDAGTSTTTAVTVKDMNTALLKVGLAPGISTTAYARVAAVIGTDAQKFHSEPVAFTVTPYQVCLPPNTDVYSIIGPAGIDWNTDVPLVYNCVTKTYDITRALNADEFKFRLNAAWTTNYGSSVNTGGPVALNGGNIKVATAGTYTIKLDVANLTYTIIPQ</sequence>
<evidence type="ECO:0000313" key="3">
    <source>
        <dbReference type="Proteomes" id="UP000597617"/>
    </source>
</evidence>
<dbReference type="CDD" id="cd12956">
    <property type="entry name" value="CBM_SusE-F_like"/>
    <property type="match status" value="1"/>
</dbReference>
<dbReference type="Gene3D" id="2.60.40.3620">
    <property type="match status" value="1"/>
</dbReference>
<accession>A0ABS0IHW9</accession>
<dbReference type="Pfam" id="PF14292">
    <property type="entry name" value="SusE"/>
    <property type="match status" value="1"/>
</dbReference>
<feature type="domain" description="SusE outer membrane protein" evidence="1">
    <location>
        <begin position="23"/>
        <end position="135"/>
    </location>
</feature>
<comment type="caution">
    <text evidence="2">The sequence shown here is derived from an EMBL/GenBank/DDBJ whole genome shotgun (WGS) entry which is preliminary data.</text>
</comment>
<dbReference type="PROSITE" id="PS51257">
    <property type="entry name" value="PROKAR_LIPOPROTEIN"/>
    <property type="match status" value="1"/>
</dbReference>
<reference evidence="2 3" key="1">
    <citation type="submission" date="2020-11" db="EMBL/GenBank/DDBJ databases">
        <authorList>
            <person name="Kim M.K."/>
        </authorList>
    </citation>
    <scope>NUCLEOTIDE SEQUENCE [LARGE SCALE GENOMIC DNA]</scope>
    <source>
        <strain evidence="2 3">BT683</strain>
    </source>
</reference>
<dbReference type="Proteomes" id="UP000597617">
    <property type="component" value="Unassembled WGS sequence"/>
</dbReference>
<dbReference type="EMBL" id="JADQDQ010000004">
    <property type="protein sequence ID" value="MBF9237960.1"/>
    <property type="molecule type" value="Genomic_DNA"/>
</dbReference>
<organism evidence="2 3">
    <name type="scientific">Hymenobacter jeongseonensis</name>
    <dbReference type="NCBI Taxonomy" id="2791027"/>
    <lineage>
        <taxon>Bacteria</taxon>
        <taxon>Pseudomonadati</taxon>
        <taxon>Bacteroidota</taxon>
        <taxon>Cytophagia</taxon>
        <taxon>Cytophagales</taxon>
        <taxon>Hymenobacteraceae</taxon>
        <taxon>Hymenobacter</taxon>
    </lineage>
</organism>
<protein>
    <submittedName>
        <fullName evidence="2">SusE domain-containing protein</fullName>
    </submittedName>
</protein>
<name>A0ABS0IHW9_9BACT</name>
<evidence type="ECO:0000259" key="1">
    <source>
        <dbReference type="Pfam" id="PF14292"/>
    </source>
</evidence>